<keyword evidence="9" id="KW-1185">Reference proteome</keyword>
<organism evidence="8 9">
    <name type="scientific">Natronospirillum operosum</name>
    <dbReference type="NCBI Taxonomy" id="2759953"/>
    <lineage>
        <taxon>Bacteria</taxon>
        <taxon>Pseudomonadati</taxon>
        <taxon>Pseudomonadota</taxon>
        <taxon>Gammaproteobacteria</taxon>
        <taxon>Oceanospirillales</taxon>
        <taxon>Natronospirillaceae</taxon>
        <taxon>Natronospirillum</taxon>
    </lineage>
</organism>
<dbReference type="InterPro" id="IPR001014">
    <property type="entry name" value="Ribosomal_uL23_CS"/>
</dbReference>
<protein>
    <recommendedName>
        <fullName evidence="6">Large ribosomal subunit protein uL23</fullName>
    </recommendedName>
</protein>
<dbReference type="Gene3D" id="3.30.70.330">
    <property type="match status" value="1"/>
</dbReference>
<dbReference type="InterPro" id="IPR012678">
    <property type="entry name" value="Ribosomal_uL23/eL15/eS24_sf"/>
</dbReference>
<name>A0A4Z0W8U2_9GAMM</name>
<dbReference type="Pfam" id="PF00276">
    <property type="entry name" value="Ribosomal_L23"/>
    <property type="match status" value="1"/>
</dbReference>
<evidence type="ECO:0000256" key="1">
    <source>
        <dbReference type="ARBA" id="ARBA00006700"/>
    </source>
</evidence>
<comment type="caution">
    <text evidence="8">The sequence shown here is derived from an EMBL/GenBank/DDBJ whole genome shotgun (WGS) entry which is preliminary data.</text>
</comment>
<dbReference type="HAMAP" id="MF_01369_B">
    <property type="entry name" value="Ribosomal_uL23_B"/>
    <property type="match status" value="1"/>
</dbReference>
<dbReference type="NCBIfam" id="NF004366">
    <property type="entry name" value="PRK05738.3-2"/>
    <property type="match status" value="1"/>
</dbReference>
<comment type="function">
    <text evidence="6">One of the early assembly proteins it binds 23S rRNA. One of the proteins that surrounds the polypeptide exit tunnel on the outside of the ribosome. Forms the main docking site for trigger factor binding to the ribosome.</text>
</comment>
<dbReference type="NCBIfam" id="NF004360">
    <property type="entry name" value="PRK05738.1-5"/>
    <property type="match status" value="1"/>
</dbReference>
<accession>A0A4Z0W8U2</accession>
<gene>
    <name evidence="6" type="primary">rplW</name>
    <name evidence="8" type="ORF">E4656_19395</name>
</gene>
<dbReference type="NCBIfam" id="NF004363">
    <property type="entry name" value="PRK05738.2-4"/>
    <property type="match status" value="1"/>
</dbReference>
<dbReference type="FunFam" id="3.30.70.330:FF:000001">
    <property type="entry name" value="50S ribosomal protein L23"/>
    <property type="match status" value="1"/>
</dbReference>
<evidence type="ECO:0000256" key="6">
    <source>
        <dbReference type="HAMAP-Rule" id="MF_01369"/>
    </source>
</evidence>
<keyword evidence="3 6" id="KW-0694">RNA-binding</keyword>
<evidence type="ECO:0000256" key="4">
    <source>
        <dbReference type="ARBA" id="ARBA00022980"/>
    </source>
</evidence>
<dbReference type="InterPro" id="IPR012677">
    <property type="entry name" value="Nucleotide-bd_a/b_plait_sf"/>
</dbReference>
<reference evidence="8 9" key="1">
    <citation type="submission" date="2019-04" db="EMBL/GenBank/DDBJ databases">
        <title>Natronospirillum operosus gen. nov., sp. nov., a haloalkaliphilic satellite isolated from decaying biomass of laboratory culture of cyanobacterium Geitlerinema sp. and proposal of Natronospirillaceae fam. nov. and Saccharospirillaceae fam. nov.</title>
        <authorList>
            <person name="Kevbrin V."/>
            <person name="Boltyanskaya Y."/>
            <person name="Koziaeva V."/>
            <person name="Grouzdev D.S."/>
            <person name="Park M."/>
            <person name="Cho J."/>
        </authorList>
    </citation>
    <scope>NUCLEOTIDE SEQUENCE [LARGE SCALE GENOMIC DNA]</scope>
    <source>
        <strain evidence="8 9">G-116</strain>
    </source>
</reference>
<dbReference type="GO" id="GO:0003735">
    <property type="term" value="F:structural constituent of ribosome"/>
    <property type="evidence" value="ECO:0007669"/>
    <property type="project" value="InterPro"/>
</dbReference>
<evidence type="ECO:0000256" key="2">
    <source>
        <dbReference type="ARBA" id="ARBA00022730"/>
    </source>
</evidence>
<comment type="subunit">
    <text evidence="6">Part of the 50S ribosomal subunit. Contacts protein L29, and trigger factor when it is bound to the ribosome.</text>
</comment>
<keyword evidence="4 6" id="KW-0689">Ribosomal protein</keyword>
<evidence type="ECO:0000256" key="7">
    <source>
        <dbReference type="RuleBase" id="RU003934"/>
    </source>
</evidence>
<dbReference type="RefSeq" id="WP_135484982.1">
    <property type="nucleotide sequence ID" value="NZ_SRMF01000016.1"/>
</dbReference>
<dbReference type="Proteomes" id="UP000297475">
    <property type="component" value="Unassembled WGS sequence"/>
</dbReference>
<dbReference type="PROSITE" id="PS00050">
    <property type="entry name" value="RIBOSOMAL_L23"/>
    <property type="match status" value="1"/>
</dbReference>
<dbReference type="GO" id="GO:0019843">
    <property type="term" value="F:rRNA binding"/>
    <property type="evidence" value="ECO:0007669"/>
    <property type="project" value="UniProtKB-UniRule"/>
</dbReference>
<sequence>MSTQERLYKVLLGPHISEKATIVADGNGQYVFKVATDATKPEIKQAVESLFDVKVLSVRTLNHKGKVKRTVRGFGKRSDTKKAYVRLAEGQEIDFLNV</sequence>
<keyword evidence="2 6" id="KW-0699">rRNA-binding</keyword>
<dbReference type="AlphaFoldDB" id="A0A4Z0W8U2"/>
<dbReference type="OrthoDB" id="9793353at2"/>
<dbReference type="GO" id="GO:0005840">
    <property type="term" value="C:ribosome"/>
    <property type="evidence" value="ECO:0007669"/>
    <property type="project" value="UniProtKB-KW"/>
</dbReference>
<evidence type="ECO:0000313" key="8">
    <source>
        <dbReference type="EMBL" id="TGG90170.1"/>
    </source>
</evidence>
<comment type="similarity">
    <text evidence="1 6 7">Belongs to the universal ribosomal protein uL23 family.</text>
</comment>
<dbReference type="NCBIfam" id="NF004359">
    <property type="entry name" value="PRK05738.1-3"/>
    <property type="match status" value="1"/>
</dbReference>
<dbReference type="GO" id="GO:1990904">
    <property type="term" value="C:ribonucleoprotein complex"/>
    <property type="evidence" value="ECO:0007669"/>
    <property type="project" value="UniProtKB-KW"/>
</dbReference>
<proteinExistence type="inferred from homology"/>
<dbReference type="InterPro" id="IPR013025">
    <property type="entry name" value="Ribosomal_uL23-like"/>
</dbReference>
<evidence type="ECO:0000256" key="5">
    <source>
        <dbReference type="ARBA" id="ARBA00023274"/>
    </source>
</evidence>
<dbReference type="EMBL" id="SRMF01000016">
    <property type="protein sequence ID" value="TGG90170.1"/>
    <property type="molecule type" value="Genomic_DNA"/>
</dbReference>
<keyword evidence="5 6" id="KW-0687">Ribonucleoprotein</keyword>
<dbReference type="GO" id="GO:0006412">
    <property type="term" value="P:translation"/>
    <property type="evidence" value="ECO:0007669"/>
    <property type="project" value="UniProtKB-UniRule"/>
</dbReference>
<dbReference type="PANTHER" id="PTHR11620">
    <property type="entry name" value="60S RIBOSOMAL PROTEIN L23A"/>
    <property type="match status" value="1"/>
</dbReference>
<dbReference type="SUPFAM" id="SSF54189">
    <property type="entry name" value="Ribosomal proteins S24e, L23 and L15e"/>
    <property type="match status" value="1"/>
</dbReference>
<evidence type="ECO:0000256" key="3">
    <source>
        <dbReference type="ARBA" id="ARBA00022884"/>
    </source>
</evidence>
<evidence type="ECO:0000313" key="9">
    <source>
        <dbReference type="Proteomes" id="UP000297475"/>
    </source>
</evidence>